<evidence type="ECO:0000256" key="2">
    <source>
        <dbReference type="SAM" id="Coils"/>
    </source>
</evidence>
<feature type="domain" description="Translin-associated factor X-interacting protein 1 N-terminal" evidence="3">
    <location>
        <begin position="50"/>
        <end position="161"/>
    </location>
</feature>
<gene>
    <name evidence="4" type="ORF">FQN60_014473</name>
</gene>
<dbReference type="PANTHER" id="PTHR16306:SF0">
    <property type="entry name" value="TRANSLIN-ASSOCIATED FACTOR X-INTERACTING PROTEIN 1"/>
    <property type="match status" value="1"/>
</dbReference>
<comment type="caution">
    <text evidence="4">The sequence shown here is derived from an EMBL/GenBank/DDBJ whole genome shotgun (WGS) entry which is preliminary data.</text>
</comment>
<protein>
    <recommendedName>
        <fullName evidence="3">Translin-associated factor X-interacting protein 1 N-terminal domain-containing protein</fullName>
    </recommendedName>
</protein>
<proteinExistence type="predicted"/>
<dbReference type="PANTHER" id="PTHR16306">
    <property type="entry name" value="TRANSLIN-ASSOCIATED FACTOR X-INTERACTING PROTEIN 1"/>
    <property type="match status" value="1"/>
</dbReference>
<dbReference type="Proteomes" id="UP000327493">
    <property type="component" value="Chromosome 8"/>
</dbReference>
<feature type="coiled-coil region" evidence="2">
    <location>
        <begin position="136"/>
        <end position="193"/>
    </location>
</feature>
<evidence type="ECO:0000259" key="3">
    <source>
        <dbReference type="Pfam" id="PF15739"/>
    </source>
</evidence>
<dbReference type="InterPro" id="IPR032755">
    <property type="entry name" value="TSNAXIP1_N"/>
</dbReference>
<evidence type="ECO:0000313" key="4">
    <source>
        <dbReference type="EMBL" id="KAA8590539.1"/>
    </source>
</evidence>
<dbReference type="EMBL" id="VOFY01000008">
    <property type="protein sequence ID" value="KAA8590539.1"/>
    <property type="molecule type" value="Genomic_DNA"/>
</dbReference>
<organism evidence="4 5">
    <name type="scientific">Etheostoma spectabile</name>
    <name type="common">orangethroat darter</name>
    <dbReference type="NCBI Taxonomy" id="54343"/>
    <lineage>
        <taxon>Eukaryota</taxon>
        <taxon>Metazoa</taxon>
        <taxon>Chordata</taxon>
        <taxon>Craniata</taxon>
        <taxon>Vertebrata</taxon>
        <taxon>Euteleostomi</taxon>
        <taxon>Actinopterygii</taxon>
        <taxon>Neopterygii</taxon>
        <taxon>Teleostei</taxon>
        <taxon>Neoteleostei</taxon>
        <taxon>Acanthomorphata</taxon>
        <taxon>Eupercaria</taxon>
        <taxon>Perciformes</taxon>
        <taxon>Percoidei</taxon>
        <taxon>Percidae</taxon>
        <taxon>Etheostomatinae</taxon>
        <taxon>Etheostoma</taxon>
    </lineage>
</organism>
<keyword evidence="5" id="KW-1185">Reference proteome</keyword>
<reference evidence="4 5" key="1">
    <citation type="submission" date="2019-08" db="EMBL/GenBank/DDBJ databases">
        <title>A chromosome-level genome assembly, high-density linkage maps, and genome scans reveal the genomic architecture of hybrid incompatibilities underlying speciation via character displacement in darters (Percidae: Etheostominae).</title>
        <authorList>
            <person name="Moran R.L."/>
            <person name="Catchen J.M."/>
            <person name="Fuller R.C."/>
        </authorList>
    </citation>
    <scope>NUCLEOTIDE SEQUENCE [LARGE SCALE GENOMIC DNA]</scope>
    <source>
        <strain evidence="4">EspeVRDwgs_2016</strain>
        <tissue evidence="4">Muscle</tissue>
    </source>
</reference>
<dbReference type="GO" id="GO:0005737">
    <property type="term" value="C:cytoplasm"/>
    <property type="evidence" value="ECO:0007669"/>
    <property type="project" value="TreeGrafter"/>
</dbReference>
<dbReference type="Pfam" id="PF15739">
    <property type="entry name" value="TSNAXIP1_N"/>
    <property type="match status" value="1"/>
</dbReference>
<keyword evidence="1 2" id="KW-0175">Coiled coil</keyword>
<evidence type="ECO:0000256" key="1">
    <source>
        <dbReference type="ARBA" id="ARBA00023054"/>
    </source>
</evidence>
<dbReference type="AlphaFoldDB" id="A0A5J5DAG9"/>
<accession>A0A5J5DAG9</accession>
<name>A0A5J5DAG9_9PERO</name>
<evidence type="ECO:0000313" key="5">
    <source>
        <dbReference type="Proteomes" id="UP000327493"/>
    </source>
</evidence>
<sequence length="285" mass="33186">MSIDYKMTLSRHQKKGKKEKVLVLFLSNQQQESYICAGPGRKPQLLMHLESYVNKELHTISSHEPTFQELKLQVYRDVFGCFIKEFKTYQPLLSDIKKEYENTLAYLQGQIRELEPLRSRLRLVTEECDRKIQARWAEEQAEIGALKREKQQLQRLIEAMREKEKAMEAVLALKVCREDLTKAQMELTRMKAEYWVVVPRRNWDTLEQTHRQNLQQLKTLQGDFDQLKIEAALRTAFPLKSDQEIDQLVASAQSEPDNSNDTISSQRLHSLLAESGVATLPPALE</sequence>